<dbReference type="GeneID" id="30202773"/>
<evidence type="ECO:0000313" key="2">
    <source>
        <dbReference type="EMBL" id="ODQ61129.1"/>
    </source>
</evidence>
<evidence type="ECO:0000313" key="3">
    <source>
        <dbReference type="Proteomes" id="UP000094112"/>
    </source>
</evidence>
<sequence>MPVPNTPPILSEKAIESLKKVIDQSVQNPKKDIPGVSVAITNSKGDDLFSYAKGVTGADNTDEITTDSIFWIASCTKLLASIALMQLVEQGKVDLDSSEQIEKYIPELTRLPIVSHDNEDGLNLKPRKNKITLRHLLSHTSGLGYSFFSDILKKYANFFHVDEFDVSSERELLLPLLFEPGTNWSYGVGIDWAGVLLQRVTGQTLNDYIVEHILDPLGVEETGMEPEETLRKKFVQMNVRDKNGELSTTDHIYKKVLKGDYQTLFHSGGAGVFSKPKEYIKVLATILNDGVSPKTGKQILKKETIDLMFSNQIEKFPNFGRAGIKSSDDFLTNSIADIYPQGDLPQGWGLSMFLNLHETSTGRGNNSGWWCGLANLFWWIDREHDIAGFVGAQILPFADIKVMTLWAQVEQEIYKDLGKI</sequence>
<dbReference type="PANTHER" id="PTHR43283:SF3">
    <property type="entry name" value="BETA-LACTAMASE FAMILY PROTEIN (AFU_ORTHOLOGUE AFUA_5G07500)"/>
    <property type="match status" value="1"/>
</dbReference>
<organism evidence="2 3">
    <name type="scientific">Wickerhamomyces anomalus (strain ATCC 58044 / CBS 1984 / NCYC 433 / NRRL Y-366-8)</name>
    <name type="common">Yeast</name>
    <name type="synonym">Hansenula anomala</name>
    <dbReference type="NCBI Taxonomy" id="683960"/>
    <lineage>
        <taxon>Eukaryota</taxon>
        <taxon>Fungi</taxon>
        <taxon>Dikarya</taxon>
        <taxon>Ascomycota</taxon>
        <taxon>Saccharomycotina</taxon>
        <taxon>Saccharomycetes</taxon>
        <taxon>Phaffomycetales</taxon>
        <taxon>Wickerhamomycetaceae</taxon>
        <taxon>Wickerhamomyces</taxon>
    </lineage>
</organism>
<dbReference type="OrthoDB" id="428260at2759"/>
<dbReference type="RefSeq" id="XP_019040336.1">
    <property type="nucleotide sequence ID" value="XM_019185527.1"/>
</dbReference>
<dbReference type="InterPro" id="IPR001466">
    <property type="entry name" value="Beta-lactam-related"/>
</dbReference>
<accession>A0A1E3P6S7</accession>
<dbReference type="AlphaFoldDB" id="A0A1E3P6S7"/>
<dbReference type="EMBL" id="KV454209">
    <property type="protein sequence ID" value="ODQ61129.1"/>
    <property type="molecule type" value="Genomic_DNA"/>
</dbReference>
<dbReference type="SUPFAM" id="SSF56601">
    <property type="entry name" value="beta-lactamase/transpeptidase-like"/>
    <property type="match status" value="1"/>
</dbReference>
<dbReference type="Pfam" id="PF00144">
    <property type="entry name" value="Beta-lactamase"/>
    <property type="match status" value="1"/>
</dbReference>
<reference evidence="2 3" key="1">
    <citation type="journal article" date="2016" name="Proc. Natl. Acad. Sci. U.S.A.">
        <title>Comparative genomics of biotechnologically important yeasts.</title>
        <authorList>
            <person name="Riley R."/>
            <person name="Haridas S."/>
            <person name="Wolfe K.H."/>
            <person name="Lopes M.R."/>
            <person name="Hittinger C.T."/>
            <person name="Goeker M."/>
            <person name="Salamov A.A."/>
            <person name="Wisecaver J.H."/>
            <person name="Long T.M."/>
            <person name="Calvey C.H."/>
            <person name="Aerts A.L."/>
            <person name="Barry K.W."/>
            <person name="Choi C."/>
            <person name="Clum A."/>
            <person name="Coughlan A.Y."/>
            <person name="Deshpande S."/>
            <person name="Douglass A.P."/>
            <person name="Hanson S.J."/>
            <person name="Klenk H.-P."/>
            <person name="LaButti K.M."/>
            <person name="Lapidus A."/>
            <person name="Lindquist E.A."/>
            <person name="Lipzen A.M."/>
            <person name="Meier-Kolthoff J.P."/>
            <person name="Ohm R.A."/>
            <person name="Otillar R.P."/>
            <person name="Pangilinan J.L."/>
            <person name="Peng Y."/>
            <person name="Rokas A."/>
            <person name="Rosa C.A."/>
            <person name="Scheuner C."/>
            <person name="Sibirny A.A."/>
            <person name="Slot J.C."/>
            <person name="Stielow J.B."/>
            <person name="Sun H."/>
            <person name="Kurtzman C.P."/>
            <person name="Blackwell M."/>
            <person name="Grigoriev I.V."/>
            <person name="Jeffries T.W."/>
        </authorList>
    </citation>
    <scope>NUCLEOTIDE SEQUENCE [LARGE SCALE GENOMIC DNA]</scope>
    <source>
        <strain evidence="3">ATCC 58044 / CBS 1984 / NCYC 433 / NRRL Y-366-8</strain>
    </source>
</reference>
<dbReference type="STRING" id="683960.A0A1E3P6S7"/>
<feature type="domain" description="Beta-lactamase-related" evidence="1">
    <location>
        <begin position="22"/>
        <end position="390"/>
    </location>
</feature>
<proteinExistence type="predicted"/>
<dbReference type="InterPro" id="IPR012338">
    <property type="entry name" value="Beta-lactam/transpept-like"/>
</dbReference>
<keyword evidence="3" id="KW-1185">Reference proteome</keyword>
<dbReference type="Gene3D" id="3.40.710.10">
    <property type="entry name" value="DD-peptidase/beta-lactamase superfamily"/>
    <property type="match status" value="1"/>
</dbReference>
<dbReference type="PANTHER" id="PTHR43283">
    <property type="entry name" value="BETA-LACTAMASE-RELATED"/>
    <property type="match status" value="1"/>
</dbReference>
<dbReference type="Proteomes" id="UP000094112">
    <property type="component" value="Unassembled WGS sequence"/>
</dbReference>
<evidence type="ECO:0000259" key="1">
    <source>
        <dbReference type="Pfam" id="PF00144"/>
    </source>
</evidence>
<name>A0A1E3P6S7_WICAA</name>
<dbReference type="InterPro" id="IPR050789">
    <property type="entry name" value="Diverse_Enzym_Activities"/>
</dbReference>
<gene>
    <name evidence="2" type="ORF">WICANDRAFT_83354</name>
</gene>
<protein>
    <recommendedName>
        <fullName evidence="1">Beta-lactamase-related domain-containing protein</fullName>
    </recommendedName>
</protein>